<evidence type="ECO:0000256" key="1">
    <source>
        <dbReference type="SAM" id="Coils"/>
    </source>
</evidence>
<evidence type="ECO:0000313" key="2">
    <source>
        <dbReference type="EMBL" id="TFY50536.1"/>
    </source>
</evidence>
<accession>A0A4Y9XKM6</accession>
<organism evidence="2 3">
    <name type="scientific">Rhodofomes roseus</name>
    <dbReference type="NCBI Taxonomy" id="34475"/>
    <lineage>
        <taxon>Eukaryota</taxon>
        <taxon>Fungi</taxon>
        <taxon>Dikarya</taxon>
        <taxon>Basidiomycota</taxon>
        <taxon>Agaricomycotina</taxon>
        <taxon>Agaricomycetes</taxon>
        <taxon>Polyporales</taxon>
        <taxon>Rhodofomes</taxon>
    </lineage>
</organism>
<reference evidence="2 3" key="1">
    <citation type="submission" date="2019-01" db="EMBL/GenBank/DDBJ databases">
        <title>Genome sequencing of the rare red list fungi Fomitopsis rosea.</title>
        <authorList>
            <person name="Buettner E."/>
            <person name="Kellner H."/>
        </authorList>
    </citation>
    <scope>NUCLEOTIDE SEQUENCE [LARGE SCALE GENOMIC DNA]</scope>
    <source>
        <strain evidence="2 3">DSM 105464</strain>
    </source>
</reference>
<keyword evidence="1" id="KW-0175">Coiled coil</keyword>
<proteinExistence type="predicted"/>
<evidence type="ECO:0000313" key="3">
    <source>
        <dbReference type="Proteomes" id="UP000298390"/>
    </source>
</evidence>
<gene>
    <name evidence="2" type="ORF">EVJ58_g11008</name>
</gene>
<dbReference type="Proteomes" id="UP000298390">
    <property type="component" value="Unassembled WGS sequence"/>
</dbReference>
<name>A0A4Y9XKM6_9APHY</name>
<sequence>MSAPTPITDHTAATVMSTAQPTHGTAGPWYMYWVNPATMAPIQNPFLSFRHYWDYHNATGSSNDSGCNFNAMDQESVDEDMVNSQAKPFECMPAEAYEGMTDEEILETFDQRLKAMEEKWTQLMAEANEDMTEEEILQNLDQRLTAMEEMWAQLTADAEDEVTDEETLQTLDERLAAMEEHLMQMIARAQAHN</sequence>
<dbReference type="EMBL" id="SEKV01001462">
    <property type="protein sequence ID" value="TFY50536.1"/>
    <property type="molecule type" value="Genomic_DNA"/>
</dbReference>
<comment type="caution">
    <text evidence="2">The sequence shown here is derived from an EMBL/GenBank/DDBJ whole genome shotgun (WGS) entry which is preliminary data.</text>
</comment>
<protein>
    <submittedName>
        <fullName evidence="2">Uncharacterized protein</fullName>
    </submittedName>
</protein>
<dbReference type="AlphaFoldDB" id="A0A4Y9XKM6"/>
<feature type="coiled-coil region" evidence="1">
    <location>
        <begin position="106"/>
        <end position="188"/>
    </location>
</feature>